<evidence type="ECO:0000256" key="1">
    <source>
        <dbReference type="ARBA" id="ARBA00001678"/>
    </source>
</evidence>
<protein>
    <recommendedName>
        <fullName evidence="4">mannan endo-1,4-beta-mannosidase</fullName>
        <ecNumber evidence="4">3.2.1.78</ecNumber>
    </recommendedName>
</protein>
<evidence type="ECO:0000313" key="12">
    <source>
        <dbReference type="EMBL" id="KAK6950543.1"/>
    </source>
</evidence>
<dbReference type="InterPro" id="IPR017853">
    <property type="entry name" value="GH"/>
</dbReference>
<dbReference type="GO" id="GO:0005576">
    <property type="term" value="C:extracellular region"/>
    <property type="evidence" value="ECO:0007669"/>
    <property type="project" value="UniProtKB-SubCell"/>
</dbReference>
<keyword evidence="13" id="KW-1185">Reference proteome</keyword>
<evidence type="ECO:0000256" key="5">
    <source>
        <dbReference type="ARBA" id="ARBA00022525"/>
    </source>
</evidence>
<comment type="subcellular location">
    <subcellularLocation>
        <location evidence="2">Secreted</location>
    </subcellularLocation>
</comment>
<organism evidence="12 13">
    <name type="scientific">Daldinia eschscholtzii</name>
    <dbReference type="NCBI Taxonomy" id="292717"/>
    <lineage>
        <taxon>Eukaryota</taxon>
        <taxon>Fungi</taxon>
        <taxon>Dikarya</taxon>
        <taxon>Ascomycota</taxon>
        <taxon>Pezizomycotina</taxon>
        <taxon>Sordariomycetes</taxon>
        <taxon>Xylariomycetidae</taxon>
        <taxon>Xylariales</taxon>
        <taxon>Hypoxylaceae</taxon>
        <taxon>Daldinia</taxon>
    </lineage>
</organism>
<keyword evidence="6 10" id="KW-0732">Signal</keyword>
<dbReference type="SUPFAM" id="SSF51445">
    <property type="entry name" value="(Trans)glycosidases"/>
    <property type="match status" value="1"/>
</dbReference>
<comment type="catalytic activity">
    <reaction evidence="1">
        <text>Random hydrolysis of (1-&gt;4)-beta-D-mannosidic linkages in mannans, galactomannans and glucomannans.</text>
        <dbReference type="EC" id="3.2.1.78"/>
    </reaction>
</comment>
<evidence type="ECO:0000256" key="8">
    <source>
        <dbReference type="ARBA" id="ARBA00023295"/>
    </source>
</evidence>
<dbReference type="Pfam" id="PF00150">
    <property type="entry name" value="Cellulase"/>
    <property type="match status" value="1"/>
</dbReference>
<reference evidence="12 13" key="1">
    <citation type="journal article" date="2024" name="Front Chem Biol">
        <title>Unveiling the potential of Daldinia eschscholtzii MFLUCC 19-0629 through bioactivity and bioinformatics studies for enhanced sustainable agriculture production.</title>
        <authorList>
            <person name="Brooks S."/>
            <person name="Weaver J.A."/>
            <person name="Klomchit A."/>
            <person name="Alharthi S.A."/>
            <person name="Onlamun T."/>
            <person name="Nurani R."/>
            <person name="Vong T.K."/>
            <person name="Alberti F."/>
            <person name="Greco C."/>
        </authorList>
    </citation>
    <scope>NUCLEOTIDE SEQUENCE [LARGE SCALE GENOMIC DNA]</scope>
    <source>
        <strain evidence="12">MFLUCC 19-0629</strain>
    </source>
</reference>
<evidence type="ECO:0000256" key="9">
    <source>
        <dbReference type="RuleBase" id="RU361153"/>
    </source>
</evidence>
<dbReference type="PANTHER" id="PTHR31451">
    <property type="match status" value="1"/>
</dbReference>
<evidence type="ECO:0000256" key="3">
    <source>
        <dbReference type="ARBA" id="ARBA00005641"/>
    </source>
</evidence>
<feature type="domain" description="Glycoside hydrolase family 5" evidence="11">
    <location>
        <begin position="48"/>
        <end position="325"/>
    </location>
</feature>
<name>A0AAX6MDJ8_9PEZI</name>
<proteinExistence type="inferred from homology"/>
<accession>A0AAX6MDJ8</accession>
<dbReference type="InterPro" id="IPR045053">
    <property type="entry name" value="MAN-like"/>
</dbReference>
<dbReference type="PANTHER" id="PTHR31451:SF39">
    <property type="entry name" value="MANNAN ENDO-1,4-BETA-MANNOSIDASE 1"/>
    <property type="match status" value="1"/>
</dbReference>
<evidence type="ECO:0000313" key="13">
    <source>
        <dbReference type="Proteomes" id="UP001369815"/>
    </source>
</evidence>
<gene>
    <name evidence="12" type="ORF">Daesc_008871</name>
</gene>
<comment type="caution">
    <text evidence="12">The sequence shown here is derived from an EMBL/GenBank/DDBJ whole genome shotgun (WGS) entry which is preliminary data.</text>
</comment>
<feature type="chain" id="PRO_5043982712" description="mannan endo-1,4-beta-mannosidase" evidence="10">
    <location>
        <begin position="20"/>
        <end position="373"/>
    </location>
</feature>
<feature type="signal peptide" evidence="10">
    <location>
        <begin position="1"/>
        <end position="19"/>
    </location>
</feature>
<keyword evidence="7 9" id="KW-0378">Hydrolase</keyword>
<evidence type="ECO:0000256" key="10">
    <source>
        <dbReference type="SAM" id="SignalP"/>
    </source>
</evidence>
<evidence type="ECO:0000256" key="6">
    <source>
        <dbReference type="ARBA" id="ARBA00022729"/>
    </source>
</evidence>
<comment type="similarity">
    <text evidence="3 9">Belongs to the glycosyl hydrolase 5 (cellulase A) family.</text>
</comment>
<evidence type="ECO:0000256" key="7">
    <source>
        <dbReference type="ARBA" id="ARBA00022801"/>
    </source>
</evidence>
<keyword evidence="5" id="KW-0964">Secreted</keyword>
<evidence type="ECO:0000259" key="11">
    <source>
        <dbReference type="Pfam" id="PF00150"/>
    </source>
</evidence>
<sequence>MKASMLLSWGALALPGVFATPRDEIEPRKGSNSFMGSNLYFLPGLSDQDQDNYINNLSNYGVKAVRVWVNRQAAGHCEKGSNLEVDVGPLEPELGKFDNKTLDAVDKVVNKLAKKGIKSIISPHDANSLLDDYRKDVYTKFGKSGFYSSDEAIKAYDKRIDHILNYKGAHSGKVWKNWSDAIMAFDLQNEPMSPDISVCKNNDQKNWLCGRAKKFRNVLGSNNKIQIATGGIGGDISHECTFIKAATECPEIDLIAIHRYAGSQSNNPGQWSGSATKWVQQAGGKLIFVEEWGVNTAVNSAKSELPAQANDINKVGLPSLYWQFLPKKTCPYDPSQDSGDNFGIFVEGDVDIASVVKGASNANALQDWSKVIV</sequence>
<dbReference type="GO" id="GO:0046355">
    <property type="term" value="P:mannan catabolic process"/>
    <property type="evidence" value="ECO:0007669"/>
    <property type="project" value="UniProtKB-ARBA"/>
</dbReference>
<evidence type="ECO:0000256" key="2">
    <source>
        <dbReference type="ARBA" id="ARBA00004613"/>
    </source>
</evidence>
<evidence type="ECO:0000256" key="4">
    <source>
        <dbReference type="ARBA" id="ARBA00012706"/>
    </source>
</evidence>
<dbReference type="Gene3D" id="3.20.20.80">
    <property type="entry name" value="Glycosidases"/>
    <property type="match status" value="1"/>
</dbReference>
<dbReference type="Proteomes" id="UP001369815">
    <property type="component" value="Unassembled WGS sequence"/>
</dbReference>
<dbReference type="GO" id="GO:0016985">
    <property type="term" value="F:mannan endo-1,4-beta-mannosidase activity"/>
    <property type="evidence" value="ECO:0007669"/>
    <property type="project" value="UniProtKB-EC"/>
</dbReference>
<dbReference type="EC" id="3.2.1.78" evidence="4"/>
<dbReference type="InterPro" id="IPR001547">
    <property type="entry name" value="Glyco_hydro_5"/>
</dbReference>
<dbReference type="EMBL" id="JBANMG010000008">
    <property type="protein sequence ID" value="KAK6950543.1"/>
    <property type="molecule type" value="Genomic_DNA"/>
</dbReference>
<dbReference type="AlphaFoldDB" id="A0AAX6MDJ8"/>
<keyword evidence="8 9" id="KW-0326">Glycosidase</keyword>